<keyword evidence="1" id="KW-1133">Transmembrane helix</keyword>
<evidence type="ECO:0000256" key="1">
    <source>
        <dbReference type="SAM" id="Phobius"/>
    </source>
</evidence>
<feature type="transmembrane region" description="Helical" evidence="1">
    <location>
        <begin position="76"/>
        <end position="99"/>
    </location>
</feature>
<gene>
    <name evidence="3" type="ORF">A8L58_06040</name>
    <name evidence="2" type="ORF">AXH35_04575</name>
</gene>
<sequence length="206" mass="22246">MSDSAPRRRLKEAEVERAQPSGFHKVVAHALLLGGRVLSLVTIAVVARSHVTQDEWRTAPLDDAGFTTAGLPTASVVLLFCLGMALPFIILPVGSTALATRDGTRLTVRAVLGRRTADLSAARLRTAIIPGRGPDTYMASVRSGWRWAIVAASETWYDTDYRILDGYDVWEDGSLLPTVRGWVFMLGWVLLVLVVVTVGGAIAGTF</sequence>
<dbReference type="OrthoDB" id="5405318at2"/>
<keyword evidence="1" id="KW-0812">Transmembrane</keyword>
<keyword evidence="1" id="KW-0472">Membrane</keyword>
<proteinExistence type="predicted"/>
<evidence type="ECO:0000313" key="5">
    <source>
        <dbReference type="Proteomes" id="UP000178666"/>
    </source>
</evidence>
<reference evidence="2 4" key="2">
    <citation type="submission" date="2016-02" db="EMBL/GenBank/DDBJ databases">
        <title>Complete Genome Sequence of Propionibacterium acidipropionici ATCC 55737.</title>
        <authorList>
            <person name="Luna Flores C.H."/>
            <person name="Nielsen L.K."/>
            <person name="Marcellin E."/>
        </authorList>
    </citation>
    <scope>NUCLEOTIDE SEQUENCE [LARGE SCALE GENOMIC DNA]</scope>
    <source>
        <strain evidence="2 4">ATCC 55737</strain>
    </source>
</reference>
<dbReference type="Proteomes" id="UP000178666">
    <property type="component" value="Chromosome"/>
</dbReference>
<dbReference type="GeneID" id="88085469"/>
<dbReference type="Proteomes" id="UP000075221">
    <property type="component" value="Chromosome"/>
</dbReference>
<dbReference type="EMBL" id="CP015970">
    <property type="protein sequence ID" value="AOZ46346.1"/>
    <property type="molecule type" value="Genomic_DNA"/>
</dbReference>
<evidence type="ECO:0000313" key="2">
    <source>
        <dbReference type="EMBL" id="AMS04862.1"/>
    </source>
</evidence>
<protein>
    <submittedName>
        <fullName evidence="2">Uncharacterized protein</fullName>
    </submittedName>
</protein>
<dbReference type="EMBL" id="CP014352">
    <property type="protein sequence ID" value="AMS04862.1"/>
    <property type="molecule type" value="Genomic_DNA"/>
</dbReference>
<evidence type="ECO:0000313" key="3">
    <source>
        <dbReference type="EMBL" id="AOZ46346.1"/>
    </source>
</evidence>
<reference evidence="3 5" key="1">
    <citation type="journal article" date="2016" name="Plant Dis.">
        <title>Improved production of propionic acid using genome shuffling.</title>
        <authorList>
            <person name="Luna-Flores C.H."/>
            <person name="Palfreyman R.W."/>
            <person name="Kromer J.O."/>
            <person name="Nielsen L.K."/>
            <person name="Marcellin E."/>
        </authorList>
    </citation>
    <scope>NUCLEOTIDE SEQUENCE [LARGE SCALE GENOMIC DNA]</scope>
    <source>
        <strain evidence="3 5">F3E8</strain>
    </source>
</reference>
<keyword evidence="5" id="KW-1185">Reference proteome</keyword>
<dbReference type="RefSeq" id="WP_028701071.1">
    <property type="nucleotide sequence ID" value="NZ_CP013126.1"/>
</dbReference>
<dbReference type="KEGG" id="aaci:ASQ49_10670"/>
<feature type="transmembrane region" description="Helical" evidence="1">
    <location>
        <begin position="26"/>
        <end position="47"/>
    </location>
</feature>
<organism evidence="2 4">
    <name type="scientific">Acidipropionibacterium acidipropionici</name>
    <dbReference type="NCBI Taxonomy" id="1748"/>
    <lineage>
        <taxon>Bacteria</taxon>
        <taxon>Bacillati</taxon>
        <taxon>Actinomycetota</taxon>
        <taxon>Actinomycetes</taxon>
        <taxon>Propionibacteriales</taxon>
        <taxon>Propionibacteriaceae</taxon>
        <taxon>Acidipropionibacterium</taxon>
    </lineage>
</organism>
<evidence type="ECO:0000313" key="4">
    <source>
        <dbReference type="Proteomes" id="UP000075221"/>
    </source>
</evidence>
<feature type="transmembrane region" description="Helical" evidence="1">
    <location>
        <begin position="182"/>
        <end position="203"/>
    </location>
</feature>
<dbReference type="AlphaFoldDB" id="A0A142KFH4"/>
<name>A0A142KFH4_9ACTN</name>
<accession>A0A142KFH4</accession>